<comment type="similarity">
    <text evidence="2">Belongs to the polysaccharide synthase family.</text>
</comment>
<feature type="transmembrane region" description="Helical" evidence="7">
    <location>
        <begin position="336"/>
        <end position="356"/>
    </location>
</feature>
<feature type="transmembrane region" description="Helical" evidence="7">
    <location>
        <begin position="240"/>
        <end position="257"/>
    </location>
</feature>
<evidence type="ECO:0000256" key="3">
    <source>
        <dbReference type="ARBA" id="ARBA00022475"/>
    </source>
</evidence>
<feature type="transmembrane region" description="Helical" evidence="7">
    <location>
        <begin position="85"/>
        <end position="105"/>
    </location>
</feature>
<keyword evidence="6 7" id="KW-0472">Membrane</keyword>
<evidence type="ECO:0000256" key="2">
    <source>
        <dbReference type="ARBA" id="ARBA00007430"/>
    </source>
</evidence>
<comment type="caution">
    <text evidence="8">The sequence shown here is derived from an EMBL/GenBank/DDBJ whole genome shotgun (WGS) entry which is preliminary data.</text>
</comment>
<dbReference type="PANTHER" id="PTHR30250:SF10">
    <property type="entry name" value="LIPOPOLYSACCHARIDE BIOSYNTHESIS PROTEIN WZXC"/>
    <property type="match status" value="1"/>
</dbReference>
<evidence type="ECO:0000313" key="9">
    <source>
        <dbReference type="Proteomes" id="UP001625374"/>
    </source>
</evidence>
<proteinExistence type="inferred from homology"/>
<dbReference type="Pfam" id="PF13440">
    <property type="entry name" value="Polysacc_synt_3"/>
    <property type="match status" value="1"/>
</dbReference>
<keyword evidence="9" id="KW-1185">Reference proteome</keyword>
<feature type="transmembrane region" description="Helical" evidence="7">
    <location>
        <begin position="117"/>
        <end position="137"/>
    </location>
</feature>
<reference evidence="8 9" key="1">
    <citation type="submission" date="2024-08" db="EMBL/GenBank/DDBJ databases">
        <authorList>
            <person name="Arias E."/>
        </authorList>
    </citation>
    <scope>NUCLEOTIDE SEQUENCE [LARGE SCALE GENOMIC DNA]</scope>
    <source>
        <strain evidence="8 9">FAM 24106</strain>
    </source>
</reference>
<name>A0ABW8UK30_9LACT</name>
<evidence type="ECO:0000256" key="5">
    <source>
        <dbReference type="ARBA" id="ARBA00022989"/>
    </source>
</evidence>
<dbReference type="CDD" id="cd13127">
    <property type="entry name" value="MATE_tuaB_like"/>
    <property type="match status" value="1"/>
</dbReference>
<comment type="subcellular location">
    <subcellularLocation>
        <location evidence="1">Cell membrane</location>
        <topology evidence="1">Multi-pass membrane protein</topology>
    </subcellularLocation>
</comment>
<feature type="transmembrane region" description="Helical" evidence="7">
    <location>
        <begin position="427"/>
        <end position="446"/>
    </location>
</feature>
<dbReference type="EMBL" id="JBGQQK010000023">
    <property type="protein sequence ID" value="MFL2103265.1"/>
    <property type="molecule type" value="Genomic_DNA"/>
</dbReference>
<evidence type="ECO:0000256" key="1">
    <source>
        <dbReference type="ARBA" id="ARBA00004651"/>
    </source>
</evidence>
<keyword evidence="3" id="KW-1003">Cell membrane</keyword>
<dbReference type="PANTHER" id="PTHR30250">
    <property type="entry name" value="PST FAMILY PREDICTED COLANIC ACID TRANSPORTER"/>
    <property type="match status" value="1"/>
</dbReference>
<feature type="transmembrane region" description="Helical" evidence="7">
    <location>
        <begin position="452"/>
        <end position="473"/>
    </location>
</feature>
<gene>
    <name evidence="8" type="ORF">ACEN37_08345</name>
</gene>
<keyword evidence="5 7" id="KW-1133">Transmembrane helix</keyword>
<feature type="transmembrane region" description="Helical" evidence="7">
    <location>
        <begin position="363"/>
        <end position="381"/>
    </location>
</feature>
<evidence type="ECO:0000256" key="7">
    <source>
        <dbReference type="SAM" id="Phobius"/>
    </source>
</evidence>
<evidence type="ECO:0000313" key="8">
    <source>
        <dbReference type="EMBL" id="MFL2103265.1"/>
    </source>
</evidence>
<feature type="transmembrane region" description="Helical" evidence="7">
    <location>
        <begin position="387"/>
        <end position="406"/>
    </location>
</feature>
<evidence type="ECO:0000256" key="4">
    <source>
        <dbReference type="ARBA" id="ARBA00022692"/>
    </source>
</evidence>
<dbReference type="Proteomes" id="UP001625374">
    <property type="component" value="Unassembled WGS sequence"/>
</dbReference>
<accession>A0ABW8UK30</accession>
<dbReference type="InterPro" id="IPR050833">
    <property type="entry name" value="Poly_Biosynth_Transport"/>
</dbReference>
<keyword evidence="4 7" id="KW-0812">Transmembrane</keyword>
<feature type="transmembrane region" description="Helical" evidence="7">
    <location>
        <begin position="47"/>
        <end position="64"/>
    </location>
</feature>
<feature type="transmembrane region" description="Helical" evidence="7">
    <location>
        <begin position="301"/>
        <end position="324"/>
    </location>
</feature>
<evidence type="ECO:0000256" key="6">
    <source>
        <dbReference type="ARBA" id="ARBA00023136"/>
    </source>
</evidence>
<feature type="transmembrane region" description="Helical" evidence="7">
    <location>
        <begin position="176"/>
        <end position="197"/>
    </location>
</feature>
<protein>
    <submittedName>
        <fullName evidence="8">Lipopolysaccharide biosynthesis protein</fullName>
    </submittedName>
</protein>
<organism evidence="8 9">
    <name type="scientific">Marinilactibacillus psychrotolerans</name>
    <dbReference type="NCBI Taxonomy" id="191770"/>
    <lineage>
        <taxon>Bacteria</taxon>
        <taxon>Bacillati</taxon>
        <taxon>Bacillota</taxon>
        <taxon>Bacilli</taxon>
        <taxon>Lactobacillales</taxon>
        <taxon>Carnobacteriaceae</taxon>
        <taxon>Marinilactibacillus</taxon>
    </lineage>
</organism>
<feature type="transmembrane region" description="Helical" evidence="7">
    <location>
        <begin position="21"/>
        <end position="41"/>
    </location>
</feature>
<dbReference type="RefSeq" id="WP_407143644.1">
    <property type="nucleotide sequence ID" value="NZ_JBGQQI010000022.1"/>
</dbReference>
<sequence length="495" mass="56126">MSNSNLRNIKNKTIKSLKWQTFNSLIGTIVNPISLVVLAYLLTPKEYGYIAILTIIISFAEKIANMGFSHAIIQKEKVSDKDLNSIFWFITIVSLVISAIIYLFSSEIAAFFGEPDLVILIKYSSVIFLLQPIGSIFNSILKKELEYDLFTKVQIVQLITQKGSMIYLAFVGLGALSFPLGYILGNLITNVLLIIIFIKRNIWYPRIDFSIKNLKSYFSFGFSVSLNSILNNLSYYLDELLISSIFSIEILGIYHFVKNIFNNIIRIVDSTISQVMFPVFSKIQTYENEFSNAILRLLKSVSLIIVPVSIGLSLTSSLFVPLFFGDEWHSAISMFYYMGFWAISYLTAAILVGPIYGRGKSNWVLLVTVIDIPIRMLVLYLFSFIGINFFIIALSLLPLFKLFIYLNMIKKMTGIKVVNALLSLKGIYFATIISAGIGLLLKVSIVHVTGDVFTLLLVILVVATLYAFLIYFLDKDMFRYTKKLIMKIFNRSQKA</sequence>